<dbReference type="RefSeq" id="XP_029232572.1">
    <property type="nucleotide sequence ID" value="XM_029367307.1"/>
</dbReference>
<evidence type="ECO:0000313" key="6">
    <source>
        <dbReference type="Proteomes" id="UP000284403"/>
    </source>
</evidence>
<feature type="region of interest" description="Disordered" evidence="4">
    <location>
        <begin position="169"/>
        <end position="190"/>
    </location>
</feature>
<keyword evidence="6" id="KW-1185">Reference proteome</keyword>
<evidence type="ECO:0000256" key="2">
    <source>
        <dbReference type="ARBA" id="ARBA00022741"/>
    </source>
</evidence>
<dbReference type="SUPFAM" id="SSF52540">
    <property type="entry name" value="P-loop containing nucleoside triphosphate hydrolases"/>
    <property type="match status" value="1"/>
</dbReference>
<evidence type="ECO:0000256" key="1">
    <source>
        <dbReference type="ARBA" id="ARBA00006270"/>
    </source>
</evidence>
<organism evidence="5 6">
    <name type="scientific">Trypanosoma conorhini</name>
    <dbReference type="NCBI Taxonomy" id="83891"/>
    <lineage>
        <taxon>Eukaryota</taxon>
        <taxon>Discoba</taxon>
        <taxon>Euglenozoa</taxon>
        <taxon>Kinetoplastea</taxon>
        <taxon>Metakinetoplastina</taxon>
        <taxon>Trypanosomatida</taxon>
        <taxon>Trypanosomatidae</taxon>
        <taxon>Trypanosoma</taxon>
    </lineage>
</organism>
<dbReference type="GO" id="GO:0045335">
    <property type="term" value="C:phagocytic vesicle"/>
    <property type="evidence" value="ECO:0007669"/>
    <property type="project" value="TreeGrafter"/>
</dbReference>
<dbReference type="PANTHER" id="PTHR47981:SF20">
    <property type="entry name" value="RAS-RELATED PROTEIN RAB-7A"/>
    <property type="match status" value="1"/>
</dbReference>
<dbReference type="GO" id="GO:0005525">
    <property type="term" value="F:GTP binding"/>
    <property type="evidence" value="ECO:0007669"/>
    <property type="project" value="UniProtKB-KW"/>
</dbReference>
<keyword evidence="3" id="KW-0342">GTP-binding</keyword>
<keyword evidence="2" id="KW-0547">Nucleotide-binding</keyword>
<evidence type="ECO:0000256" key="4">
    <source>
        <dbReference type="SAM" id="MobiDB-lite"/>
    </source>
</evidence>
<reference evidence="5 6" key="1">
    <citation type="journal article" date="2018" name="BMC Genomics">
        <title>Genomic comparison of Trypanosoma conorhini and Trypanosoma rangeli to Trypanosoma cruzi strains of high and low virulence.</title>
        <authorList>
            <person name="Bradwell K.R."/>
            <person name="Koparde V.N."/>
            <person name="Matveyev A.V."/>
            <person name="Serrano M.G."/>
            <person name="Alves J.M."/>
            <person name="Parikh H."/>
            <person name="Huang B."/>
            <person name="Lee V."/>
            <person name="Espinosa-Alvarez O."/>
            <person name="Ortiz P.A."/>
            <person name="Costa-Martins A.G."/>
            <person name="Teixeira M.M."/>
            <person name="Buck G.A."/>
        </authorList>
    </citation>
    <scope>NUCLEOTIDE SEQUENCE [LARGE SCALE GENOMIC DNA]</scope>
    <source>
        <strain evidence="5 6">025E</strain>
    </source>
</reference>
<name>A0A422QBT1_9TRYP</name>
<dbReference type="PANTHER" id="PTHR47981">
    <property type="entry name" value="RAB FAMILY"/>
    <property type="match status" value="1"/>
</dbReference>
<dbReference type="Proteomes" id="UP000284403">
    <property type="component" value="Unassembled WGS sequence"/>
</dbReference>
<feature type="compositionally biased region" description="Low complexity" evidence="4">
    <location>
        <begin position="169"/>
        <end position="183"/>
    </location>
</feature>
<feature type="region of interest" description="Disordered" evidence="4">
    <location>
        <begin position="69"/>
        <end position="110"/>
    </location>
</feature>
<proteinExistence type="inferred from homology"/>
<comment type="caution">
    <text evidence="5">The sequence shown here is derived from an EMBL/GenBank/DDBJ whole genome shotgun (WGS) entry which is preliminary data.</text>
</comment>
<feature type="region of interest" description="Disordered" evidence="4">
    <location>
        <begin position="372"/>
        <end position="407"/>
    </location>
</feature>
<protein>
    <submittedName>
        <fullName evidence="5">Putative ras-related protein rab</fullName>
    </submittedName>
</protein>
<dbReference type="GO" id="GO:0090385">
    <property type="term" value="P:phagosome-lysosome fusion"/>
    <property type="evidence" value="ECO:0007669"/>
    <property type="project" value="TreeGrafter"/>
</dbReference>
<dbReference type="Gene3D" id="3.40.50.300">
    <property type="entry name" value="P-loop containing nucleotide triphosphate hydrolases"/>
    <property type="match status" value="1"/>
</dbReference>
<dbReference type="InterPro" id="IPR027417">
    <property type="entry name" value="P-loop_NTPase"/>
</dbReference>
<feature type="region of interest" description="Disordered" evidence="4">
    <location>
        <begin position="260"/>
        <end position="295"/>
    </location>
</feature>
<evidence type="ECO:0000256" key="3">
    <source>
        <dbReference type="ARBA" id="ARBA00023134"/>
    </source>
</evidence>
<sequence>MVRELDIKVVCVGAANTGKTTFLRYWETGESPLRLSTTIQMEFHRREMSIVVPSPAYFEQRLRRAEALSTTAAAAGKEPSGERQTRHQEDAAGRRCSGNERDNVHSCAPPHDLRRLCASTTDQRSTVAGGGGCSSSSSSSGSRSYALLQNPFGSAYAIAPPRLPPFYATSSARGGTASRRGAGVASHDVEQEGEDQWSLLEAPAIVKVWDIQGQESTKRMTRVFYTGASAVLIFCEMSNSIDTLTSALSWRSDVAQKIHIPKGKPSTNPTTPPPFGRDTAARGKRIPQQQSEETENPPCWLVINKYDLLASLTSPPTWASHAALDELCASHGFAGWSYAAGRRGVNVEAVVRAVIAAAVDRFPQQFSRVWDNDGVGADPSESGGADTVVLRTRMRPQQRPSGGCCSK</sequence>
<dbReference type="GeneID" id="40313975"/>
<comment type="similarity">
    <text evidence="1">Belongs to the small GTPase superfamily. Rab family.</text>
</comment>
<dbReference type="GO" id="GO:0005770">
    <property type="term" value="C:late endosome"/>
    <property type="evidence" value="ECO:0007669"/>
    <property type="project" value="TreeGrafter"/>
</dbReference>
<dbReference type="GO" id="GO:0008333">
    <property type="term" value="P:endosome to lysosome transport"/>
    <property type="evidence" value="ECO:0007669"/>
    <property type="project" value="TreeGrafter"/>
</dbReference>
<dbReference type="GO" id="GO:0005764">
    <property type="term" value="C:lysosome"/>
    <property type="evidence" value="ECO:0007669"/>
    <property type="project" value="TreeGrafter"/>
</dbReference>
<dbReference type="AlphaFoldDB" id="A0A422QBT1"/>
<gene>
    <name evidence="5" type="ORF">Tco025E_00364</name>
</gene>
<evidence type="ECO:0000313" key="5">
    <source>
        <dbReference type="EMBL" id="RNF27366.1"/>
    </source>
</evidence>
<dbReference type="EMBL" id="MKKU01000008">
    <property type="protein sequence ID" value="RNF27366.1"/>
    <property type="molecule type" value="Genomic_DNA"/>
</dbReference>
<feature type="compositionally biased region" description="Basic and acidic residues" evidence="4">
    <location>
        <begin position="79"/>
        <end position="104"/>
    </location>
</feature>
<dbReference type="OrthoDB" id="248225at2759"/>
<accession>A0A422QBT1</accession>